<evidence type="ECO:0000313" key="5">
    <source>
        <dbReference type="Proteomes" id="UP001216390"/>
    </source>
</evidence>
<dbReference type="RefSeq" id="WP_272734850.1">
    <property type="nucleotide sequence ID" value="NZ_CP116942.1"/>
</dbReference>
<keyword evidence="2" id="KW-0732">Signal</keyword>
<organism evidence="4 5">
    <name type="scientific">Iamia majanohamensis</name>
    <dbReference type="NCBI Taxonomy" id="467976"/>
    <lineage>
        <taxon>Bacteria</taxon>
        <taxon>Bacillati</taxon>
        <taxon>Actinomycetota</taxon>
        <taxon>Acidimicrobiia</taxon>
        <taxon>Acidimicrobiales</taxon>
        <taxon>Iamiaceae</taxon>
        <taxon>Iamia</taxon>
    </lineage>
</organism>
<dbReference type="InterPro" id="IPR029058">
    <property type="entry name" value="AB_hydrolase_fold"/>
</dbReference>
<sequence>MARSSRSAASRRRSRRAGRRLLLGAALGAANTANARQPLTRTGRGAVACFFPGWLTSEMPLHAIGWQVAATLAHARKGALRTPSGLVGLGLSLGSWAALARIWSQSTEAPAVFARALEDGLGDELDHGRDPMPATDPAVVRRRLVTGPMMAHAKVWRRERNVSYGEFGRRNQLDIWAREDLPADGRAPVLLQVHGGAWVIGNKDQQGIPLMAHMAERGWVCVAINYRLSPRSTWPDHIVDVKRALAWVKENIADHGGDPDFVAITGGSAGGHLSSLAALSANEPAFQPGFEEADTSVVAAVPFYGVFDWTNRDGTGLEGMDDFLGKRVLKTSIEESPEVWDQASPMSWVGPDAPPFMVVHGANDTLVPVEQARSFAAMLRDASKEPVVYAELPGAQHAFEIFDSNRTFAAVGAVHRFLAAIRAREGHDAGGGREVDADTQDVPAS</sequence>
<evidence type="ECO:0000256" key="1">
    <source>
        <dbReference type="ARBA" id="ARBA00022801"/>
    </source>
</evidence>
<accession>A0AAE9Y3R5</accession>
<dbReference type="Gene3D" id="3.40.50.1820">
    <property type="entry name" value="alpha/beta hydrolase"/>
    <property type="match status" value="1"/>
</dbReference>
<dbReference type="PANTHER" id="PTHR48081">
    <property type="entry name" value="AB HYDROLASE SUPERFAMILY PROTEIN C4A8.06C"/>
    <property type="match status" value="1"/>
</dbReference>
<reference evidence="4" key="1">
    <citation type="submission" date="2023-01" db="EMBL/GenBank/DDBJ databases">
        <title>The diversity of Class Acidimicrobiia in South China Sea sediment environments and the proposal of Iamia marina sp. nov., a novel species of the genus Iamia.</title>
        <authorList>
            <person name="He Y."/>
            <person name="Tian X."/>
        </authorList>
    </citation>
    <scope>NUCLEOTIDE SEQUENCE</scope>
    <source>
        <strain evidence="4">DSM 19957</strain>
    </source>
</reference>
<evidence type="ECO:0000313" key="4">
    <source>
        <dbReference type="EMBL" id="WCO65325.1"/>
    </source>
</evidence>
<dbReference type="Proteomes" id="UP001216390">
    <property type="component" value="Chromosome"/>
</dbReference>
<dbReference type="Pfam" id="PF20434">
    <property type="entry name" value="BD-FAE"/>
    <property type="match status" value="1"/>
</dbReference>
<dbReference type="InterPro" id="IPR050300">
    <property type="entry name" value="GDXG_lipolytic_enzyme"/>
</dbReference>
<keyword evidence="5" id="KW-1185">Reference proteome</keyword>
<feature type="chain" id="PRO_5042156468" evidence="2">
    <location>
        <begin position="36"/>
        <end position="445"/>
    </location>
</feature>
<dbReference type="GO" id="GO:0016787">
    <property type="term" value="F:hydrolase activity"/>
    <property type="evidence" value="ECO:0007669"/>
    <property type="project" value="UniProtKB-KW"/>
</dbReference>
<evidence type="ECO:0000256" key="2">
    <source>
        <dbReference type="SAM" id="SignalP"/>
    </source>
</evidence>
<dbReference type="EMBL" id="CP116942">
    <property type="protein sequence ID" value="WCO65325.1"/>
    <property type="molecule type" value="Genomic_DNA"/>
</dbReference>
<dbReference type="SUPFAM" id="SSF53474">
    <property type="entry name" value="alpha/beta-Hydrolases"/>
    <property type="match status" value="1"/>
</dbReference>
<name>A0AAE9Y3R5_9ACTN</name>
<dbReference type="AlphaFoldDB" id="A0AAE9Y3R5"/>
<feature type="signal peptide" evidence="2">
    <location>
        <begin position="1"/>
        <end position="35"/>
    </location>
</feature>
<evidence type="ECO:0000259" key="3">
    <source>
        <dbReference type="Pfam" id="PF20434"/>
    </source>
</evidence>
<gene>
    <name evidence="4" type="ORF">PO878_12545</name>
</gene>
<protein>
    <submittedName>
        <fullName evidence="4">Alpha/beta hydrolase</fullName>
    </submittedName>
</protein>
<keyword evidence="1 4" id="KW-0378">Hydrolase</keyword>
<dbReference type="PANTHER" id="PTHR48081:SF33">
    <property type="entry name" value="KYNURENINE FORMAMIDASE"/>
    <property type="match status" value="1"/>
</dbReference>
<feature type="domain" description="BD-FAE-like" evidence="3">
    <location>
        <begin position="183"/>
        <end position="378"/>
    </location>
</feature>
<dbReference type="KEGG" id="ima:PO878_12545"/>
<proteinExistence type="predicted"/>
<dbReference type="InterPro" id="IPR049492">
    <property type="entry name" value="BD-FAE-like_dom"/>
</dbReference>